<dbReference type="Proteomes" id="UP000585474">
    <property type="component" value="Unassembled WGS sequence"/>
</dbReference>
<keyword evidence="2" id="KW-0418">Kinase</keyword>
<proteinExistence type="predicted"/>
<name>A0A7J0F242_9ERIC</name>
<gene>
    <name evidence="2" type="ORF">Acr_08g0011610</name>
</gene>
<reference evidence="2 3" key="1">
    <citation type="submission" date="2019-07" db="EMBL/GenBank/DDBJ databases">
        <title>De Novo Assembly of kiwifruit Actinidia rufa.</title>
        <authorList>
            <person name="Sugita-Konishi S."/>
            <person name="Sato K."/>
            <person name="Mori E."/>
            <person name="Abe Y."/>
            <person name="Kisaki G."/>
            <person name="Hamano K."/>
            <person name="Suezawa K."/>
            <person name="Otani M."/>
            <person name="Fukuda T."/>
            <person name="Manabe T."/>
            <person name="Gomi K."/>
            <person name="Tabuchi M."/>
            <person name="Akimitsu K."/>
            <person name="Kataoka I."/>
        </authorList>
    </citation>
    <scope>NUCLEOTIDE SEQUENCE [LARGE SCALE GENOMIC DNA]</scope>
    <source>
        <strain evidence="3">cv. Fuchu</strain>
    </source>
</reference>
<evidence type="ECO:0000256" key="1">
    <source>
        <dbReference type="SAM" id="MobiDB-lite"/>
    </source>
</evidence>
<dbReference type="OrthoDB" id="242257at2759"/>
<dbReference type="EMBL" id="BJWL01000008">
    <property type="protein sequence ID" value="GFY92765.1"/>
    <property type="molecule type" value="Genomic_DNA"/>
</dbReference>
<sequence length="153" mass="17416">MSSSVMDMIKKGERSSNQFSQCSSLVMTWTNDRGTALSQLHVLEGLNRIRFLFHKGETDHTYMRIDGEPWKQPLPVDNDAIVVEISHLGQVNMLATPHRQSNIINDPSSPYLPDDNSNDRNNEEADETWEERRKVGAAETFRFPDGIDLARLS</sequence>
<protein>
    <submittedName>
        <fullName evidence="2">Diacylglycerol kinase 5</fullName>
    </submittedName>
</protein>
<evidence type="ECO:0000313" key="3">
    <source>
        <dbReference type="Proteomes" id="UP000585474"/>
    </source>
</evidence>
<dbReference type="GO" id="GO:0016301">
    <property type="term" value="F:kinase activity"/>
    <property type="evidence" value="ECO:0007669"/>
    <property type="project" value="UniProtKB-KW"/>
</dbReference>
<accession>A0A7J0F242</accession>
<keyword evidence="3" id="KW-1185">Reference proteome</keyword>
<evidence type="ECO:0000313" key="2">
    <source>
        <dbReference type="EMBL" id="GFY92765.1"/>
    </source>
</evidence>
<dbReference type="AlphaFoldDB" id="A0A7J0F242"/>
<feature type="region of interest" description="Disordered" evidence="1">
    <location>
        <begin position="100"/>
        <end position="135"/>
    </location>
</feature>
<organism evidence="2 3">
    <name type="scientific">Actinidia rufa</name>
    <dbReference type="NCBI Taxonomy" id="165716"/>
    <lineage>
        <taxon>Eukaryota</taxon>
        <taxon>Viridiplantae</taxon>
        <taxon>Streptophyta</taxon>
        <taxon>Embryophyta</taxon>
        <taxon>Tracheophyta</taxon>
        <taxon>Spermatophyta</taxon>
        <taxon>Magnoliopsida</taxon>
        <taxon>eudicotyledons</taxon>
        <taxon>Gunneridae</taxon>
        <taxon>Pentapetalae</taxon>
        <taxon>asterids</taxon>
        <taxon>Ericales</taxon>
        <taxon>Actinidiaceae</taxon>
        <taxon>Actinidia</taxon>
    </lineage>
</organism>
<keyword evidence="2" id="KW-0808">Transferase</keyword>
<comment type="caution">
    <text evidence="2">The sequence shown here is derived from an EMBL/GenBank/DDBJ whole genome shotgun (WGS) entry which is preliminary data.</text>
</comment>